<dbReference type="PROSITE" id="PS51892">
    <property type="entry name" value="SUBTILASE"/>
    <property type="match status" value="1"/>
</dbReference>
<feature type="active site" description="Charge relay system" evidence="6">
    <location>
        <position position="158"/>
    </location>
</feature>
<dbReference type="InterPro" id="IPR000209">
    <property type="entry name" value="Peptidase_S8/S53_dom"/>
</dbReference>
<accession>E5AA55</accession>
<dbReference type="InterPro" id="IPR022398">
    <property type="entry name" value="Peptidase_S8_His-AS"/>
</dbReference>
<dbReference type="Pfam" id="PF00082">
    <property type="entry name" value="Peptidase_S8"/>
    <property type="match status" value="1"/>
</dbReference>
<dbReference type="SUPFAM" id="SSF52743">
    <property type="entry name" value="Subtilisin-like"/>
    <property type="match status" value="1"/>
</dbReference>
<feature type="chain" id="PRO_5013062191" evidence="8">
    <location>
        <begin position="16"/>
        <end position="401"/>
    </location>
</feature>
<dbReference type="Pfam" id="PF05922">
    <property type="entry name" value="Inhibitor_I9"/>
    <property type="match status" value="1"/>
</dbReference>
<dbReference type="PRINTS" id="PR00723">
    <property type="entry name" value="SUBTILISIN"/>
</dbReference>
<feature type="domain" description="Peptidase S8/S53" evidence="9">
    <location>
        <begin position="156"/>
        <end position="369"/>
    </location>
</feature>
<dbReference type="PROSITE" id="PS00137">
    <property type="entry name" value="SUBTILASE_HIS"/>
    <property type="match status" value="1"/>
</dbReference>
<dbReference type="OMA" id="FASHSAW"/>
<evidence type="ECO:0000256" key="3">
    <source>
        <dbReference type="ARBA" id="ARBA00022729"/>
    </source>
</evidence>
<evidence type="ECO:0000256" key="6">
    <source>
        <dbReference type="PROSITE-ProRule" id="PRU01240"/>
    </source>
</evidence>
<dbReference type="STRING" id="985895.E5AA55"/>
<evidence type="ECO:0000313" key="12">
    <source>
        <dbReference type="Proteomes" id="UP000002668"/>
    </source>
</evidence>
<reference evidence="12" key="1">
    <citation type="journal article" date="2011" name="Nat. Commun.">
        <title>Effector diversification within compartments of the Leptosphaeria maculans genome affected by Repeat-Induced Point mutations.</title>
        <authorList>
            <person name="Rouxel T."/>
            <person name="Grandaubert J."/>
            <person name="Hane J.K."/>
            <person name="Hoede C."/>
            <person name="van de Wouw A.P."/>
            <person name="Couloux A."/>
            <person name="Dominguez V."/>
            <person name="Anthouard V."/>
            <person name="Bally P."/>
            <person name="Bourras S."/>
            <person name="Cozijnsen A.J."/>
            <person name="Ciuffetti L.M."/>
            <person name="Degrave A."/>
            <person name="Dilmaghani A."/>
            <person name="Duret L."/>
            <person name="Fudal I."/>
            <person name="Goodwin S.B."/>
            <person name="Gout L."/>
            <person name="Glaser N."/>
            <person name="Linglin J."/>
            <person name="Kema G.H.J."/>
            <person name="Lapalu N."/>
            <person name="Lawrence C.B."/>
            <person name="May K."/>
            <person name="Meyer M."/>
            <person name="Ollivier B."/>
            <person name="Poulain J."/>
            <person name="Schoch C.L."/>
            <person name="Simon A."/>
            <person name="Spatafora J.W."/>
            <person name="Stachowiak A."/>
            <person name="Turgeon B.G."/>
            <person name="Tyler B.M."/>
            <person name="Vincent D."/>
            <person name="Weissenbach J."/>
            <person name="Amselem J."/>
            <person name="Quesneville H."/>
            <person name="Oliver R.P."/>
            <person name="Wincker P."/>
            <person name="Balesdent M.-H."/>
            <person name="Howlett B.J."/>
        </authorList>
    </citation>
    <scope>NUCLEOTIDE SEQUENCE [LARGE SCALE GENOMIC DNA]</scope>
    <source>
        <strain evidence="12">JN3 / isolate v23.1.3 / race Av1-4-5-6-7-8</strain>
    </source>
</reference>
<dbReference type="InterPro" id="IPR034193">
    <property type="entry name" value="PCSK9_ProteinaseK-like"/>
</dbReference>
<feature type="signal peptide" evidence="8">
    <location>
        <begin position="1"/>
        <end position="15"/>
    </location>
</feature>
<dbReference type="EMBL" id="FP929138">
    <property type="protein sequence ID" value="CBY00546.1"/>
    <property type="molecule type" value="Genomic_DNA"/>
</dbReference>
<feature type="active site" description="Charge relay system" evidence="6">
    <location>
        <position position="344"/>
    </location>
</feature>
<dbReference type="eggNOG" id="KOG1153">
    <property type="taxonomic scope" value="Eukaryota"/>
</dbReference>
<evidence type="ECO:0000256" key="7">
    <source>
        <dbReference type="RuleBase" id="RU003355"/>
    </source>
</evidence>
<keyword evidence="2 6" id="KW-0645">Protease</keyword>
<evidence type="ECO:0000256" key="8">
    <source>
        <dbReference type="SAM" id="SignalP"/>
    </source>
</evidence>
<dbReference type="GO" id="GO:0005576">
    <property type="term" value="C:extracellular region"/>
    <property type="evidence" value="ECO:0007669"/>
    <property type="project" value="UniProtKB-ARBA"/>
</dbReference>
<dbReference type="CDD" id="cd04077">
    <property type="entry name" value="Peptidases_S8_PCSK9_ProteinaseK_like"/>
    <property type="match status" value="1"/>
</dbReference>
<dbReference type="MEROPS" id="S08.061"/>
<dbReference type="HOGENOM" id="CLU_011263_1_4_1"/>
<dbReference type="InterPro" id="IPR050131">
    <property type="entry name" value="Peptidase_S8_subtilisin-like"/>
</dbReference>
<dbReference type="Gene3D" id="3.40.50.200">
    <property type="entry name" value="Peptidase S8/S53 domain"/>
    <property type="match status" value="1"/>
</dbReference>
<evidence type="ECO:0000256" key="1">
    <source>
        <dbReference type="ARBA" id="ARBA00011073"/>
    </source>
</evidence>
<evidence type="ECO:0000256" key="5">
    <source>
        <dbReference type="ARBA" id="ARBA00022825"/>
    </source>
</evidence>
<proteinExistence type="inferred from homology"/>
<dbReference type="Gene3D" id="3.30.70.80">
    <property type="entry name" value="Peptidase S8 propeptide/proteinase inhibitor I9"/>
    <property type="match status" value="1"/>
</dbReference>
<dbReference type="PANTHER" id="PTHR43806:SF58">
    <property type="entry name" value="ALKALINE PROTEASE 1-RELATED"/>
    <property type="match status" value="1"/>
</dbReference>
<dbReference type="AlphaFoldDB" id="E5AA55"/>
<dbReference type="PROSITE" id="PS00138">
    <property type="entry name" value="SUBTILASE_SER"/>
    <property type="match status" value="1"/>
</dbReference>
<organism evidence="12">
    <name type="scientific">Leptosphaeria maculans (strain JN3 / isolate v23.1.3 / race Av1-4-5-6-7-8)</name>
    <name type="common">Blackleg fungus</name>
    <name type="synonym">Phoma lingam</name>
    <dbReference type="NCBI Taxonomy" id="985895"/>
    <lineage>
        <taxon>Eukaryota</taxon>
        <taxon>Fungi</taxon>
        <taxon>Dikarya</taxon>
        <taxon>Ascomycota</taxon>
        <taxon>Pezizomycotina</taxon>
        <taxon>Dothideomycetes</taxon>
        <taxon>Pleosporomycetidae</taxon>
        <taxon>Pleosporales</taxon>
        <taxon>Pleosporineae</taxon>
        <taxon>Leptosphaeriaceae</taxon>
        <taxon>Plenodomus</taxon>
        <taxon>Plenodomus lingam/Leptosphaeria maculans species complex</taxon>
    </lineage>
</organism>
<dbReference type="InParanoid" id="E5AA55"/>
<protein>
    <submittedName>
        <fullName evidence="11">Similar to subtilisin-like serine protease PR1A</fullName>
    </submittedName>
</protein>
<dbReference type="GO" id="GO:0004252">
    <property type="term" value="F:serine-type endopeptidase activity"/>
    <property type="evidence" value="ECO:0007669"/>
    <property type="project" value="UniProtKB-UniRule"/>
</dbReference>
<evidence type="ECO:0000259" key="10">
    <source>
        <dbReference type="Pfam" id="PF05922"/>
    </source>
</evidence>
<name>E5AA55_LEPMJ</name>
<gene>
    <name evidence="11" type="ORF">LEMA_P016760.1</name>
</gene>
<evidence type="ECO:0000256" key="2">
    <source>
        <dbReference type="ARBA" id="ARBA00022670"/>
    </source>
</evidence>
<sequence>MKFQVLLALLPLVSAVPAPFLEPRDGTPIPGKYIVTLKPNSIKGQSIPQIFTNLLAKIKSDAKFTYNIGNFNGFAASMNESTAQEIRKLPDVALVEPDVVIKADLGQIEQIISKRAFTSQNSGSSIWGLGRLSSKTPNAAKYTYDSTAGAATCAYVIDTGIDTKHPEFEGRATFLANFAGDGNNADGNGHGTHVAGTIGSKTYGVSKKAKLFAIKVLKADGSGALSGVLAGINYAANDAKKRNCRGTVANLSLGGGKSVSLNSAAASAVSSGLFLTVAAGNSAVDASGASPASEPSVFTVGATDSSDKWASFSNFGASVDILAPGVAVLSTWPSGGTAVLSGTSMATPHVAGLAAYLLALEGKKAPAALASRITSLGNKDKISSVPGGTINLLAFNGNPSA</sequence>
<keyword evidence="5 6" id="KW-0720">Serine protease</keyword>
<dbReference type="InterPro" id="IPR036852">
    <property type="entry name" value="Peptidase_S8/S53_dom_sf"/>
</dbReference>
<dbReference type="InterPro" id="IPR037045">
    <property type="entry name" value="S8pro/Inhibitor_I9_sf"/>
</dbReference>
<evidence type="ECO:0000259" key="9">
    <source>
        <dbReference type="Pfam" id="PF00082"/>
    </source>
</evidence>
<feature type="domain" description="Inhibitor I9" evidence="10">
    <location>
        <begin position="32"/>
        <end position="102"/>
    </location>
</feature>
<dbReference type="PROSITE" id="PS00136">
    <property type="entry name" value="SUBTILASE_ASP"/>
    <property type="match status" value="1"/>
</dbReference>
<dbReference type="PANTHER" id="PTHR43806">
    <property type="entry name" value="PEPTIDASE S8"/>
    <property type="match status" value="1"/>
</dbReference>
<dbReference type="RefSeq" id="XP_003844025.1">
    <property type="nucleotide sequence ID" value="XM_003843977.1"/>
</dbReference>
<dbReference type="OrthoDB" id="206201at2759"/>
<dbReference type="Proteomes" id="UP000002668">
    <property type="component" value="Genome"/>
</dbReference>
<dbReference type="InterPro" id="IPR023827">
    <property type="entry name" value="Peptidase_S8_Asp-AS"/>
</dbReference>
<keyword evidence="4 6" id="KW-0378">Hydrolase</keyword>
<dbReference type="InterPro" id="IPR015500">
    <property type="entry name" value="Peptidase_S8_subtilisin-rel"/>
</dbReference>
<dbReference type="InterPro" id="IPR010259">
    <property type="entry name" value="S8pro/Inhibitor_I9"/>
</dbReference>
<dbReference type="GO" id="GO:0006508">
    <property type="term" value="P:proteolysis"/>
    <property type="evidence" value="ECO:0007669"/>
    <property type="project" value="UniProtKB-KW"/>
</dbReference>
<keyword evidence="12" id="KW-1185">Reference proteome</keyword>
<comment type="similarity">
    <text evidence="1 6 7">Belongs to the peptidase S8 family.</text>
</comment>
<keyword evidence="3 8" id="KW-0732">Signal</keyword>
<evidence type="ECO:0000313" key="11">
    <source>
        <dbReference type="EMBL" id="CBY00546.1"/>
    </source>
</evidence>
<dbReference type="SUPFAM" id="SSF54897">
    <property type="entry name" value="Protease propeptides/inhibitors"/>
    <property type="match status" value="1"/>
</dbReference>
<feature type="active site" description="Charge relay system" evidence="6">
    <location>
        <position position="190"/>
    </location>
</feature>
<dbReference type="GeneID" id="13291567"/>
<dbReference type="FunFam" id="3.40.50.200:FF:000014">
    <property type="entry name" value="Proteinase K"/>
    <property type="match status" value="1"/>
</dbReference>
<dbReference type="VEuPathDB" id="FungiDB:LEMA_P016760.1"/>
<evidence type="ECO:0000256" key="4">
    <source>
        <dbReference type="ARBA" id="ARBA00022801"/>
    </source>
</evidence>
<dbReference type="InterPro" id="IPR023828">
    <property type="entry name" value="Peptidase_S8_Ser-AS"/>
</dbReference>